<name>A0A7W7LXQ4_9ACTN</name>
<accession>A0A7W7LXQ4</accession>
<feature type="region of interest" description="Disordered" evidence="1">
    <location>
        <begin position="29"/>
        <end position="60"/>
    </location>
</feature>
<keyword evidence="3" id="KW-1185">Reference proteome</keyword>
<dbReference type="EMBL" id="JACHJI010000004">
    <property type="protein sequence ID" value="MBB4898410.1"/>
    <property type="molecule type" value="Genomic_DNA"/>
</dbReference>
<reference evidence="2 3" key="1">
    <citation type="submission" date="2020-08" db="EMBL/GenBank/DDBJ databases">
        <title>Genomic Encyclopedia of Type Strains, Phase III (KMG-III): the genomes of soil and plant-associated and newly described type strains.</title>
        <authorList>
            <person name="Whitman W."/>
        </authorList>
    </citation>
    <scope>NUCLEOTIDE SEQUENCE [LARGE SCALE GENOMIC DNA]</scope>
    <source>
        <strain evidence="2 3">CECT 3273</strain>
    </source>
</reference>
<evidence type="ECO:0000313" key="2">
    <source>
        <dbReference type="EMBL" id="MBB4898410.1"/>
    </source>
</evidence>
<organism evidence="2 3">
    <name type="scientific">Streptomyces griseomycini</name>
    <dbReference type="NCBI Taxonomy" id="66895"/>
    <lineage>
        <taxon>Bacteria</taxon>
        <taxon>Bacillati</taxon>
        <taxon>Actinomycetota</taxon>
        <taxon>Actinomycetes</taxon>
        <taxon>Kitasatosporales</taxon>
        <taxon>Streptomycetaceae</taxon>
        <taxon>Streptomyces</taxon>
    </lineage>
</organism>
<proteinExistence type="predicted"/>
<gene>
    <name evidence="2" type="ORF">FHS37_002468</name>
</gene>
<feature type="compositionally biased region" description="Basic and acidic residues" evidence="1">
    <location>
        <begin position="45"/>
        <end position="59"/>
    </location>
</feature>
<dbReference type="Proteomes" id="UP000579523">
    <property type="component" value="Unassembled WGS sequence"/>
</dbReference>
<evidence type="ECO:0000313" key="3">
    <source>
        <dbReference type="Proteomes" id="UP000579523"/>
    </source>
</evidence>
<protein>
    <submittedName>
        <fullName evidence="2">Uncharacterized protein</fullName>
    </submittedName>
</protein>
<sequence length="71" mass="7479">MSGATALGVVRRGRLRTARGRLGLQAGRAIGTGSGVRETATTTSDAHDLPRAGHGERTRAMPFRIRLAPRA</sequence>
<dbReference type="AlphaFoldDB" id="A0A7W7LXQ4"/>
<evidence type="ECO:0000256" key="1">
    <source>
        <dbReference type="SAM" id="MobiDB-lite"/>
    </source>
</evidence>
<comment type="caution">
    <text evidence="2">The sequence shown here is derived from an EMBL/GenBank/DDBJ whole genome shotgun (WGS) entry which is preliminary data.</text>
</comment>